<accession>D1PG86</accession>
<evidence type="ECO:0000313" key="2">
    <source>
        <dbReference type="Proteomes" id="UP000004477"/>
    </source>
</evidence>
<gene>
    <name evidence="1" type="ORF">PREVCOP_06250</name>
</gene>
<dbReference type="AlphaFoldDB" id="D1PG86"/>
<proteinExistence type="predicted"/>
<sequence>MTWQRYKLNLRNSLLLEEYFRVMEQFDSILSSVIDSTLIISLLI</sequence>
<reference evidence="1" key="1">
    <citation type="submission" date="2009-11" db="EMBL/GenBank/DDBJ databases">
        <authorList>
            <person name="Weinstock G."/>
            <person name="Sodergren E."/>
            <person name="Clifton S."/>
            <person name="Fulton L."/>
            <person name="Fulton B."/>
            <person name="Courtney L."/>
            <person name="Fronick C."/>
            <person name="Harrison M."/>
            <person name="Strong C."/>
            <person name="Farmer C."/>
            <person name="Delahaunty K."/>
            <person name="Markovic C."/>
            <person name="Hall O."/>
            <person name="Minx P."/>
            <person name="Tomlinson C."/>
            <person name="Mitreva M."/>
            <person name="Nelson J."/>
            <person name="Hou S."/>
            <person name="Wollam A."/>
            <person name="Pepin K.H."/>
            <person name="Johnson M."/>
            <person name="Bhonagiri V."/>
            <person name="Nash W.E."/>
            <person name="Warren W."/>
            <person name="Chinwalla A."/>
            <person name="Mardis E.R."/>
            <person name="Wilson R.K."/>
        </authorList>
    </citation>
    <scope>NUCLEOTIDE SEQUENCE [LARGE SCALE GENOMIC DNA]</scope>
    <source>
        <strain evidence="1">DSM 18205</strain>
    </source>
</reference>
<dbReference type="HOGENOM" id="CLU_3220100_0_0_10"/>
<comment type="caution">
    <text evidence="1">The sequence shown here is derived from an EMBL/GenBank/DDBJ whole genome shotgun (WGS) entry which is preliminary data.</text>
</comment>
<dbReference type="STRING" id="537011.PREVCOP_06250"/>
<keyword evidence="2" id="KW-1185">Reference proteome</keyword>
<dbReference type="Proteomes" id="UP000004477">
    <property type="component" value="Unassembled WGS sequence"/>
</dbReference>
<dbReference type="PaxDb" id="537011-PREVCOP_06250"/>
<dbReference type="EMBL" id="ACBX02000040">
    <property type="protein sequence ID" value="EFB34251.1"/>
    <property type="molecule type" value="Genomic_DNA"/>
</dbReference>
<evidence type="ECO:0000313" key="1">
    <source>
        <dbReference type="EMBL" id="EFB34251.1"/>
    </source>
</evidence>
<organism evidence="1 2">
    <name type="scientific">Segatella copri DSM 18205</name>
    <dbReference type="NCBI Taxonomy" id="537011"/>
    <lineage>
        <taxon>Bacteria</taxon>
        <taxon>Pseudomonadati</taxon>
        <taxon>Bacteroidota</taxon>
        <taxon>Bacteroidia</taxon>
        <taxon>Bacteroidales</taxon>
        <taxon>Prevotellaceae</taxon>
        <taxon>Segatella</taxon>
    </lineage>
</organism>
<protein>
    <submittedName>
        <fullName evidence="1">Uncharacterized protein</fullName>
    </submittedName>
</protein>
<name>D1PG86_9BACT</name>